<reference evidence="1" key="1">
    <citation type="submission" date="2020-08" db="EMBL/GenBank/DDBJ databases">
        <title>Multicomponent nature underlies the extraordinary mechanical properties of spider dragline silk.</title>
        <authorList>
            <person name="Kono N."/>
            <person name="Nakamura H."/>
            <person name="Mori M."/>
            <person name="Yoshida Y."/>
            <person name="Ohtoshi R."/>
            <person name="Malay A.D."/>
            <person name="Moran D.A.P."/>
            <person name="Tomita M."/>
            <person name="Numata K."/>
            <person name="Arakawa K."/>
        </authorList>
    </citation>
    <scope>NUCLEOTIDE SEQUENCE</scope>
</reference>
<gene>
    <name evidence="1" type="ORF">NPIL_223881</name>
</gene>
<dbReference type="Proteomes" id="UP000887013">
    <property type="component" value="Unassembled WGS sequence"/>
</dbReference>
<organism evidence="1 2">
    <name type="scientific">Nephila pilipes</name>
    <name type="common">Giant wood spider</name>
    <name type="synonym">Nephila maculata</name>
    <dbReference type="NCBI Taxonomy" id="299642"/>
    <lineage>
        <taxon>Eukaryota</taxon>
        <taxon>Metazoa</taxon>
        <taxon>Ecdysozoa</taxon>
        <taxon>Arthropoda</taxon>
        <taxon>Chelicerata</taxon>
        <taxon>Arachnida</taxon>
        <taxon>Araneae</taxon>
        <taxon>Araneomorphae</taxon>
        <taxon>Entelegynae</taxon>
        <taxon>Araneoidea</taxon>
        <taxon>Nephilidae</taxon>
        <taxon>Nephila</taxon>
    </lineage>
</organism>
<keyword evidence="2" id="KW-1185">Reference proteome</keyword>
<name>A0A8X6P8L9_NEPPI</name>
<dbReference type="AlphaFoldDB" id="A0A8X6P8L9"/>
<feature type="non-terminal residue" evidence="1">
    <location>
        <position position="1"/>
    </location>
</feature>
<proteinExistence type="predicted"/>
<dbReference type="EMBL" id="BMAW01018193">
    <property type="protein sequence ID" value="GFT57342.1"/>
    <property type="molecule type" value="Genomic_DNA"/>
</dbReference>
<protein>
    <submittedName>
        <fullName evidence="1">Uncharacterized protein</fullName>
    </submittedName>
</protein>
<accession>A0A8X6P8L9</accession>
<evidence type="ECO:0000313" key="1">
    <source>
        <dbReference type="EMBL" id="GFT57342.1"/>
    </source>
</evidence>
<sequence length="161" mass="18530">PVRSEPGSEWISQTKDRESQCINDRVRNDTANVENLDTAKTLHKKIRESRLITFNVCEQSSSVPNSYMKTAFTNDHWVTVLLNTESSSYLRKESEAQNLGLNMLHCKKYLYSFVNQLSPVTQNSGLTIVDLQIDEILGNNFHVLVFPDSLNQLIYWSDVRF</sequence>
<evidence type="ECO:0000313" key="2">
    <source>
        <dbReference type="Proteomes" id="UP000887013"/>
    </source>
</evidence>
<comment type="caution">
    <text evidence="1">The sequence shown here is derived from an EMBL/GenBank/DDBJ whole genome shotgun (WGS) entry which is preliminary data.</text>
</comment>